<evidence type="ECO:0000313" key="4">
    <source>
        <dbReference type="Proteomes" id="UP000813444"/>
    </source>
</evidence>
<dbReference type="PANTHER" id="PTHR48070">
    <property type="entry name" value="ESTERASE OVCA2"/>
    <property type="match status" value="1"/>
</dbReference>
<accession>A0A8K0WII2</accession>
<feature type="domain" description="Serine hydrolase" evidence="2">
    <location>
        <begin position="2"/>
        <end position="185"/>
    </location>
</feature>
<dbReference type="SUPFAM" id="SSF53474">
    <property type="entry name" value="alpha/beta-Hydrolases"/>
    <property type="match status" value="1"/>
</dbReference>
<keyword evidence="4" id="KW-1185">Reference proteome</keyword>
<protein>
    <submittedName>
        <fullName evidence="3">Serine hydrolase FSH</fullName>
    </submittedName>
</protein>
<proteinExistence type="predicted"/>
<reference evidence="3" key="1">
    <citation type="journal article" date="2021" name="Nat. Commun.">
        <title>Genetic determinants of endophytism in the Arabidopsis root mycobiome.</title>
        <authorList>
            <person name="Mesny F."/>
            <person name="Miyauchi S."/>
            <person name="Thiergart T."/>
            <person name="Pickel B."/>
            <person name="Atanasova L."/>
            <person name="Karlsson M."/>
            <person name="Huettel B."/>
            <person name="Barry K.W."/>
            <person name="Haridas S."/>
            <person name="Chen C."/>
            <person name="Bauer D."/>
            <person name="Andreopoulos W."/>
            <person name="Pangilinan J."/>
            <person name="LaButti K."/>
            <person name="Riley R."/>
            <person name="Lipzen A."/>
            <person name="Clum A."/>
            <person name="Drula E."/>
            <person name="Henrissat B."/>
            <person name="Kohler A."/>
            <person name="Grigoriev I.V."/>
            <person name="Martin F.M."/>
            <person name="Hacquard S."/>
        </authorList>
    </citation>
    <scope>NUCLEOTIDE SEQUENCE</scope>
    <source>
        <strain evidence="3">MPI-CAGE-CH-0235</strain>
    </source>
</reference>
<dbReference type="EMBL" id="JAGPNK010000038">
    <property type="protein sequence ID" value="KAH7303168.1"/>
    <property type="molecule type" value="Genomic_DNA"/>
</dbReference>
<comment type="caution">
    <text evidence="3">The sequence shown here is derived from an EMBL/GenBank/DDBJ whole genome shotgun (WGS) entry which is preliminary data.</text>
</comment>
<dbReference type="PANTHER" id="PTHR48070:SF7">
    <property type="entry name" value="SERINE HYDROLASE FSH DOMAIN-CONTAINING PROTEIN-RELATED"/>
    <property type="match status" value="1"/>
</dbReference>
<dbReference type="GO" id="GO:0005737">
    <property type="term" value="C:cytoplasm"/>
    <property type="evidence" value="ECO:0007669"/>
    <property type="project" value="TreeGrafter"/>
</dbReference>
<dbReference type="OrthoDB" id="414698at2759"/>
<evidence type="ECO:0000259" key="2">
    <source>
        <dbReference type="Pfam" id="PF03959"/>
    </source>
</evidence>
<dbReference type="Proteomes" id="UP000813444">
    <property type="component" value="Unassembled WGS sequence"/>
</dbReference>
<evidence type="ECO:0000313" key="3">
    <source>
        <dbReference type="EMBL" id="KAH7303168.1"/>
    </source>
</evidence>
<dbReference type="Gene3D" id="3.40.50.1820">
    <property type="entry name" value="alpha/beta hydrolase"/>
    <property type="match status" value="1"/>
</dbReference>
<dbReference type="Pfam" id="PF03959">
    <property type="entry name" value="FSH1"/>
    <property type="match status" value="1"/>
</dbReference>
<evidence type="ECO:0000256" key="1">
    <source>
        <dbReference type="ARBA" id="ARBA00022801"/>
    </source>
</evidence>
<gene>
    <name evidence="3" type="ORF">B0I35DRAFT_181590</name>
</gene>
<sequence>MKQQMAGLRYELDGDHEYDFVEGVLDGPMADDVASLAKDQSFYYYWHPDTFEHMAQSLKQLDTYLQTDGPFDVLVAFSAGALLVALHLLNKSKRGEPLPFRCAIFICTAGRLVEAAKAAGLDLGQDKEQPMRLLELPTVHIRGASDRAEPTGSQELAQLCDPMSSQTVVHPGAHEFPKAEHLTQAVHAIRKAVAP</sequence>
<name>A0A8K0WII2_9HYPO</name>
<organism evidence="3 4">
    <name type="scientific">Stachybotrys elegans</name>
    <dbReference type="NCBI Taxonomy" id="80388"/>
    <lineage>
        <taxon>Eukaryota</taxon>
        <taxon>Fungi</taxon>
        <taxon>Dikarya</taxon>
        <taxon>Ascomycota</taxon>
        <taxon>Pezizomycotina</taxon>
        <taxon>Sordariomycetes</taxon>
        <taxon>Hypocreomycetidae</taxon>
        <taxon>Hypocreales</taxon>
        <taxon>Stachybotryaceae</taxon>
        <taxon>Stachybotrys</taxon>
    </lineage>
</organism>
<dbReference type="InterPro" id="IPR050593">
    <property type="entry name" value="LovG"/>
</dbReference>
<keyword evidence="1 3" id="KW-0378">Hydrolase</keyword>
<dbReference type="GO" id="GO:0016787">
    <property type="term" value="F:hydrolase activity"/>
    <property type="evidence" value="ECO:0007669"/>
    <property type="project" value="UniProtKB-KW"/>
</dbReference>
<dbReference type="GO" id="GO:0005634">
    <property type="term" value="C:nucleus"/>
    <property type="evidence" value="ECO:0007669"/>
    <property type="project" value="TreeGrafter"/>
</dbReference>
<dbReference type="InterPro" id="IPR005645">
    <property type="entry name" value="FSH-like_dom"/>
</dbReference>
<dbReference type="InterPro" id="IPR029058">
    <property type="entry name" value="AB_hydrolase_fold"/>
</dbReference>
<dbReference type="GO" id="GO:0019748">
    <property type="term" value="P:secondary metabolic process"/>
    <property type="evidence" value="ECO:0007669"/>
    <property type="project" value="TreeGrafter"/>
</dbReference>
<dbReference type="AlphaFoldDB" id="A0A8K0WII2"/>